<dbReference type="Proteomes" id="UP000584374">
    <property type="component" value="Unassembled WGS sequence"/>
</dbReference>
<reference evidence="1 2" key="1">
    <citation type="submission" date="2020-08" db="EMBL/GenBank/DDBJ databases">
        <title>Sequencing the genomes of 1000 actinobacteria strains.</title>
        <authorList>
            <person name="Klenk H.-P."/>
        </authorList>
    </citation>
    <scope>NUCLEOTIDE SEQUENCE [LARGE SCALE GENOMIC DNA]</scope>
    <source>
        <strain evidence="1 2">DSM 45584</strain>
    </source>
</reference>
<comment type="caution">
    <text evidence="1">The sequence shown here is derived from an EMBL/GenBank/DDBJ whole genome shotgun (WGS) entry which is preliminary data.</text>
</comment>
<keyword evidence="2" id="KW-1185">Reference proteome</keyword>
<gene>
    <name evidence="1" type="ORF">BJ970_004607</name>
</gene>
<evidence type="ECO:0000313" key="1">
    <source>
        <dbReference type="EMBL" id="MBB5157073.1"/>
    </source>
</evidence>
<proteinExistence type="predicted"/>
<evidence type="ECO:0008006" key="3">
    <source>
        <dbReference type="Google" id="ProtNLM"/>
    </source>
</evidence>
<name>A0A840QI90_9PSEU</name>
<dbReference type="AlphaFoldDB" id="A0A840QI90"/>
<dbReference type="EMBL" id="JACHIW010000001">
    <property type="protein sequence ID" value="MBB5157073.1"/>
    <property type="molecule type" value="Genomic_DNA"/>
</dbReference>
<organism evidence="1 2">
    <name type="scientific">Saccharopolyspora phatthalungensis</name>
    <dbReference type="NCBI Taxonomy" id="664693"/>
    <lineage>
        <taxon>Bacteria</taxon>
        <taxon>Bacillati</taxon>
        <taxon>Actinomycetota</taxon>
        <taxon>Actinomycetes</taxon>
        <taxon>Pseudonocardiales</taxon>
        <taxon>Pseudonocardiaceae</taxon>
        <taxon>Saccharopolyspora</taxon>
    </lineage>
</organism>
<protein>
    <recommendedName>
        <fullName evidence="3">Aminoglycoside phosphotransferase domain-containing protein</fullName>
    </recommendedName>
</protein>
<evidence type="ECO:0000313" key="2">
    <source>
        <dbReference type="Proteomes" id="UP000584374"/>
    </source>
</evidence>
<dbReference type="RefSeq" id="WP_184728101.1">
    <property type="nucleotide sequence ID" value="NZ_JACHIW010000001.1"/>
</dbReference>
<sequence>MMALLDFEWARFGDHVDDWVFLARFSGLHAAAWYSLASAATRSPR</sequence>
<accession>A0A840QI90</accession>